<sequence length="421" mass="47544">MKRKLLIGERIMYVDAATPVNCVFTVRLLGQITLPMLETACARLQASHAMLRAVIRKNAWGRPYFVTRPQTLPLPIVIRERSHNDQWLNESEWQWKQLFNEYEGPLARMVWLRGPQVSELMLVCAHCICDGTTIANLMRELLQLIDNPAAELGTDEGFSHLRQLLPRHRLPFSKKLKTSLFAGITRVSMQAKKFAIAAPGTPQVLHWKLSETATTDLLLRSKQAGCSLHTMLCVAFLQAFKEVQGDSARGKLICPADIRRYVPALAKHHMFAYAPVIELSLTATTGNDFWSHAQSLKQTLMLHLNNLHVEDQLLLGEYFHGSVPQMIRMLQSMDGAHDVTLSNMGKLDIPAHYKHFDVADVFSPTVAFPWRNANTLVASSFRNRLDCCFVFNDAFLSKSAAERIRDRATSLLQQPYTVPAA</sequence>
<comment type="caution">
    <text evidence="1">The sequence shown here is derived from an EMBL/GenBank/DDBJ whole genome shotgun (WGS) entry which is preliminary data.</text>
</comment>
<dbReference type="PANTHER" id="PTHR28037:SF1">
    <property type="entry name" value="ALCOHOL O-ACETYLTRANSFERASE 1-RELATED"/>
    <property type="match status" value="1"/>
</dbReference>
<organism evidence="1 2">
    <name type="scientific">Deminuibacter soli</name>
    <dbReference type="NCBI Taxonomy" id="2291815"/>
    <lineage>
        <taxon>Bacteria</taxon>
        <taxon>Pseudomonadati</taxon>
        <taxon>Bacteroidota</taxon>
        <taxon>Chitinophagia</taxon>
        <taxon>Chitinophagales</taxon>
        <taxon>Chitinophagaceae</taxon>
        <taxon>Deminuibacter</taxon>
    </lineage>
</organism>
<dbReference type="InterPro" id="IPR023213">
    <property type="entry name" value="CAT-like_dom_sf"/>
</dbReference>
<name>A0A3E1NH25_9BACT</name>
<dbReference type="RefSeq" id="WP_116847992.1">
    <property type="nucleotide sequence ID" value="NZ_QTJU01000005.1"/>
</dbReference>
<accession>A0A3E1NH25</accession>
<evidence type="ECO:0008006" key="3">
    <source>
        <dbReference type="Google" id="ProtNLM"/>
    </source>
</evidence>
<evidence type="ECO:0000313" key="2">
    <source>
        <dbReference type="Proteomes" id="UP000261284"/>
    </source>
</evidence>
<evidence type="ECO:0000313" key="1">
    <source>
        <dbReference type="EMBL" id="RFM27235.1"/>
    </source>
</evidence>
<dbReference type="PANTHER" id="PTHR28037">
    <property type="entry name" value="ALCOHOL O-ACETYLTRANSFERASE 1-RELATED"/>
    <property type="match status" value="1"/>
</dbReference>
<dbReference type="OrthoDB" id="5562587at2"/>
<dbReference type="Proteomes" id="UP000261284">
    <property type="component" value="Unassembled WGS sequence"/>
</dbReference>
<dbReference type="AlphaFoldDB" id="A0A3E1NH25"/>
<proteinExistence type="predicted"/>
<dbReference type="Gene3D" id="3.30.559.10">
    <property type="entry name" value="Chloramphenicol acetyltransferase-like domain"/>
    <property type="match status" value="1"/>
</dbReference>
<reference evidence="1 2" key="1">
    <citation type="submission" date="2018-08" db="EMBL/GenBank/DDBJ databases">
        <title>Chitinophagaceae sp. K23C18032701, a novel bacterium isolated from forest soil.</title>
        <authorList>
            <person name="Wang C."/>
        </authorList>
    </citation>
    <scope>NUCLEOTIDE SEQUENCE [LARGE SCALE GENOMIC DNA]</scope>
    <source>
        <strain evidence="1 2">K23C18032701</strain>
    </source>
</reference>
<keyword evidence="2" id="KW-1185">Reference proteome</keyword>
<dbReference type="Gene3D" id="3.30.559.30">
    <property type="entry name" value="Nonribosomal peptide synthetase, condensation domain"/>
    <property type="match status" value="1"/>
</dbReference>
<dbReference type="SUPFAM" id="SSF52777">
    <property type="entry name" value="CoA-dependent acyltransferases"/>
    <property type="match status" value="2"/>
</dbReference>
<dbReference type="InterPro" id="IPR052058">
    <property type="entry name" value="Alcohol_O-acetyltransferase"/>
</dbReference>
<gene>
    <name evidence="1" type="ORF">DXN05_14465</name>
</gene>
<dbReference type="EMBL" id="QTJU01000005">
    <property type="protein sequence ID" value="RFM27235.1"/>
    <property type="molecule type" value="Genomic_DNA"/>
</dbReference>
<protein>
    <recommendedName>
        <fullName evidence="3">Condensation domain-containing protein</fullName>
    </recommendedName>
</protein>